<evidence type="ECO:0000313" key="1">
    <source>
        <dbReference type="EMBL" id="SJZ33663.1"/>
    </source>
</evidence>
<dbReference type="STRING" id="261392.SAMN02745149_00790"/>
<dbReference type="EMBL" id="FUWG01000005">
    <property type="protein sequence ID" value="SJZ33663.1"/>
    <property type="molecule type" value="Genomic_DNA"/>
</dbReference>
<dbReference type="GeneID" id="78316102"/>
<accession>A0A1T4JU44</accession>
<gene>
    <name evidence="1" type="ORF">SAMN02745149_00790</name>
</gene>
<dbReference type="AlphaFoldDB" id="A0A1T4JU44"/>
<proteinExistence type="predicted"/>
<protein>
    <recommendedName>
        <fullName evidence="3">HEAT repeat-containing protein</fullName>
    </recommendedName>
</protein>
<name>A0A1T4JU44_TREPO</name>
<evidence type="ECO:0000313" key="2">
    <source>
        <dbReference type="Proteomes" id="UP000190423"/>
    </source>
</evidence>
<dbReference type="OrthoDB" id="370161at2"/>
<dbReference type="RefSeq" id="WP_078932709.1">
    <property type="nucleotide sequence ID" value="NZ_FUWG01000005.1"/>
</dbReference>
<organism evidence="1 2">
    <name type="scientific">Treponema porcinum</name>
    <dbReference type="NCBI Taxonomy" id="261392"/>
    <lineage>
        <taxon>Bacteria</taxon>
        <taxon>Pseudomonadati</taxon>
        <taxon>Spirochaetota</taxon>
        <taxon>Spirochaetia</taxon>
        <taxon>Spirochaetales</taxon>
        <taxon>Treponemataceae</taxon>
        <taxon>Treponema</taxon>
    </lineage>
</organism>
<sequence length="389" mass="43149">MKRNLTITLCLAFCAMLSAEGTPNQKKFIRGNLAEKTVAVREASEYEAAELSRNAIQFAINYREILGKDRDLSALAVAGVLSLPSAYVKSLSAEEKTAVSSDFYKLYTLFSDETLKIAVLNRLSLLQLPGAEFASLLNKYVQGSDFHSASQAMNTAVFSTLGVIGGKESFPILFDCLERQEYASYNTEIKNAVIQLMEKSEAEVIAFIQNGTPQQCRNLFDLCVKNEKNSSKFKADIAENVLSRTIYIVENSSTADEQLLMLQAEAYNLLAEQKWTRASKKVIQFYDFSKKLYEEKKLSDALFSDIIAKLPDIAPLDCVSVLSSYLHQINRAKETETNVPADAVILSIIRSLGAIGDKNAFDSLLSVTYYNYSDSVIKAARDALAGLKW</sequence>
<reference evidence="1 2" key="1">
    <citation type="submission" date="2017-02" db="EMBL/GenBank/DDBJ databases">
        <authorList>
            <person name="Peterson S.W."/>
        </authorList>
    </citation>
    <scope>NUCLEOTIDE SEQUENCE [LARGE SCALE GENOMIC DNA]</scope>
    <source>
        <strain evidence="1 2">ATCC BAA-908</strain>
    </source>
</reference>
<keyword evidence="2" id="KW-1185">Reference proteome</keyword>
<evidence type="ECO:0008006" key="3">
    <source>
        <dbReference type="Google" id="ProtNLM"/>
    </source>
</evidence>
<dbReference type="Proteomes" id="UP000190423">
    <property type="component" value="Unassembled WGS sequence"/>
</dbReference>